<dbReference type="SUPFAM" id="SSF52540">
    <property type="entry name" value="P-loop containing nucleoside triphosphate hydrolases"/>
    <property type="match status" value="1"/>
</dbReference>
<keyword evidence="2" id="KW-1185">Reference proteome</keyword>
<evidence type="ECO:0000313" key="2">
    <source>
        <dbReference type="Proteomes" id="UP000003704"/>
    </source>
</evidence>
<dbReference type="PANTHER" id="PTHR36451:SF1">
    <property type="entry name" value="OMEGA-HYDROXY-BETA-DIHYDROMENAQUINONE-9 SULFOTRANSFERASE STF3"/>
    <property type="match status" value="1"/>
</dbReference>
<name>I8I3S0_9GAMM</name>
<dbReference type="OrthoDB" id="9777890at2"/>
<dbReference type="AlphaFoldDB" id="I8I3S0"/>
<gene>
    <name evidence="1" type="ORF">WQQ_08830</name>
</gene>
<accession>I8I3S0</accession>
<comment type="caution">
    <text evidence="1">The sequence shown here is derived from an EMBL/GenBank/DDBJ whole genome shotgun (WGS) entry which is preliminary data.</text>
</comment>
<dbReference type="Pfam" id="PF13469">
    <property type="entry name" value="Sulfotransfer_3"/>
    <property type="match status" value="1"/>
</dbReference>
<dbReference type="InterPro" id="IPR052736">
    <property type="entry name" value="Stf3_sulfotransferase"/>
</dbReference>
<reference evidence="1 2" key="1">
    <citation type="journal article" date="2012" name="J. Bacteriol.">
        <title>Genome Sequence of n-Alkane-Degrading Hydrocarboniphaga effusa Strain AP103T (ATCC BAA-332T).</title>
        <authorList>
            <person name="Chang H.K."/>
            <person name="Zylstra G.J."/>
            <person name="Chae J.C."/>
        </authorList>
    </citation>
    <scope>NUCLEOTIDE SEQUENCE [LARGE SCALE GENOMIC DNA]</scope>
    <source>
        <strain evidence="1 2">AP103</strain>
    </source>
</reference>
<dbReference type="Proteomes" id="UP000003704">
    <property type="component" value="Unassembled WGS sequence"/>
</dbReference>
<sequence length="397" mass="45598">MSSRTVTAQDLIAAAEKTTGMNQWGEQDFRTGLQLLLDTMQREARLSDLGRERMLSRIDGLLCNRLRIYDWRARHPEVAQQTITRPIFILGLPRSGTSNLLSLLSFDPAHRVPRMWEIFRSVPPPSRDTYETDPRIAEVQNQLMSDGFGSEGLQATHPFDSRLPEECGFIFEHTFACMVFPAYINIPTFAKYAMDDADWRGVYGFHQQFLQNLQANYAGERWVLKTPEHSHFLPDLLATYPDAILLYTHRAPAQIMSSLASNITELRKLWSDQVDPKEVAASFLAAEAEGSRRMVEARKDPAVDSHFYDIEFQDLIQQPVETMRRLYARFDLPFTDATQRGLQHYADNEAKKTHGHGKHKHSLADVGYSADEIDTAFKPYLDWYARKHESFRLPSAR</sequence>
<dbReference type="RefSeq" id="WP_007183839.1">
    <property type="nucleotide sequence ID" value="NZ_AKGD01000001.1"/>
</dbReference>
<evidence type="ECO:0000313" key="1">
    <source>
        <dbReference type="EMBL" id="EIT70746.1"/>
    </source>
</evidence>
<protein>
    <recommendedName>
        <fullName evidence="3">Sulfotransferase</fullName>
    </recommendedName>
</protein>
<proteinExistence type="predicted"/>
<organism evidence="1 2">
    <name type="scientific">Hydrocarboniphaga effusa AP103</name>
    <dbReference type="NCBI Taxonomy" id="1172194"/>
    <lineage>
        <taxon>Bacteria</taxon>
        <taxon>Pseudomonadati</taxon>
        <taxon>Pseudomonadota</taxon>
        <taxon>Gammaproteobacteria</taxon>
        <taxon>Nevskiales</taxon>
        <taxon>Nevskiaceae</taxon>
        <taxon>Hydrocarboniphaga</taxon>
    </lineage>
</organism>
<evidence type="ECO:0008006" key="3">
    <source>
        <dbReference type="Google" id="ProtNLM"/>
    </source>
</evidence>
<dbReference type="PATRIC" id="fig|1172194.4.peg.845"/>
<dbReference type="PANTHER" id="PTHR36451">
    <property type="entry name" value="PAPS-DEPENDENT SULFOTRANSFERASE STF3"/>
    <property type="match status" value="1"/>
</dbReference>
<dbReference type="STRING" id="1172194.WQQ_08830"/>
<dbReference type="EMBL" id="AKGD01000001">
    <property type="protein sequence ID" value="EIT70746.1"/>
    <property type="molecule type" value="Genomic_DNA"/>
</dbReference>
<dbReference type="Gene3D" id="3.40.50.300">
    <property type="entry name" value="P-loop containing nucleotide triphosphate hydrolases"/>
    <property type="match status" value="1"/>
</dbReference>
<dbReference type="InterPro" id="IPR027417">
    <property type="entry name" value="P-loop_NTPase"/>
</dbReference>